<keyword evidence="5" id="KW-0547">Nucleotide-binding</keyword>
<dbReference type="GO" id="GO:0016887">
    <property type="term" value="F:ATP hydrolysis activity"/>
    <property type="evidence" value="ECO:0007669"/>
    <property type="project" value="InterPro"/>
</dbReference>
<evidence type="ECO:0000256" key="5">
    <source>
        <dbReference type="ARBA" id="ARBA00022741"/>
    </source>
</evidence>
<name>A0AAD5BHV5_9ASCO</name>
<dbReference type="PROSITE" id="PS50893">
    <property type="entry name" value="ABC_TRANSPORTER_2"/>
    <property type="match status" value="2"/>
</dbReference>
<feature type="transmembrane region" description="Helical" evidence="10">
    <location>
        <begin position="891"/>
        <end position="914"/>
    </location>
</feature>
<dbReference type="InterPro" id="IPR036640">
    <property type="entry name" value="ABC1_TM_sf"/>
</dbReference>
<dbReference type="FunFam" id="1.20.1560.10:FF:000010">
    <property type="entry name" value="Multidrug resistance-associated ABC transporter"/>
    <property type="match status" value="1"/>
</dbReference>
<evidence type="ECO:0000256" key="1">
    <source>
        <dbReference type="ARBA" id="ARBA00004141"/>
    </source>
</evidence>
<feature type="transmembrane region" description="Helical" evidence="10">
    <location>
        <begin position="295"/>
        <end position="313"/>
    </location>
</feature>
<dbReference type="PANTHER" id="PTHR24223:SF456">
    <property type="entry name" value="MULTIDRUG RESISTANCE-ASSOCIATED PROTEIN LETHAL(2)03659"/>
    <property type="match status" value="1"/>
</dbReference>
<dbReference type="GO" id="GO:0008559">
    <property type="term" value="F:ABC-type xenobiotic transporter activity"/>
    <property type="evidence" value="ECO:0007669"/>
    <property type="project" value="TreeGrafter"/>
</dbReference>
<protein>
    <recommendedName>
        <fullName evidence="15">Oligomycin resistance ATP-dependent permease YOR1</fullName>
    </recommendedName>
</protein>
<dbReference type="PROSITE" id="PS50929">
    <property type="entry name" value="ABC_TM1F"/>
    <property type="match status" value="2"/>
</dbReference>
<sequence length="1489" mass="167710">MDDSSLEIGNDLYKPQKRILTFLFRNKFYPIPKDDSERKIYPEQSSNILYRVFFWWVSPLMTIGYTRTLQPDDLWILTEDMKVEHFYNYFVTYLQVETERAHLAHIANKCKERNESVEDSSKSREEDLQDFVLSPMNIATVLFLTFKRQILVGLILAIFSLSGIACSPLLTKELIKFVEKRSLGVHTNIGQGIGYSLGVVFMMLFSNLLFNHFMYIGQSMGALIKALLTKAVLNKAFKFNAESRHKFPQSKLTSIITTDLSRVEIAVMFQPLLLCLPIPIAIAIVILVVNIRVSAVIGIVIFIIFLGFISIGAKKLFAYRDAVSKITDKRVNFMKEILNNLKMIKFYSWEHPYHENVCRVRGEEVDMILKIQTLRNVIFSLAMTLTGICSMIAFVILYAIQGSTSSPAKMFSSVSTFEILGLMVFFIPQALSTTADMINGFKRIGAVLSADEEEPYEGYRELNDASDKRAIALKDASFSWDVFDDEEGEEDEADGDGDGDEEEEIEDKKDKKKAKKEKKRKEKGKDTKSSFPSTSSNDIELSTIPKTSPNSKANNKGEQEEATSFPGLKNIDLTIHKGEFIVITGLVGSGKSSLLSAIAGFMSCDSGEVDINGPLLLCGAPWIQNNTIRENIVFGKPFDQEYYDKVIYACALNIDLDSLEGGDYTEVGEKGITLSGGQKARINLARAVYANKEIILMDDVLSAVDARVGKHILNNCFLGLLGSKTRVLATHQLSLIGSADRIVFLNGDGSIDVGKMDELIARNNDFNQLMKFSKLEDIEEENLDVEVEEIVDEIDLGNKESKDSGEIVSVFSQNQSGIDTSQELTRRRTRIFSKSDSDNNDSMEDNDVEYKDYNHNKDATKGKIITEEERAVNSIKFDVYHKYLKYGAGKLTPWGFFTIFAVLLTLATFCDIFTNTWLSFWIEQKFDGKSNGFYIGFYVMFNVLWVIFLTYTFVFFIHGTTVSSKHLNLMAIKRILHAPMSFMDTTPMGRILNRFTKDTDALDNEISDNLRLFFTAIAKMIGVFILIIIYLPWFACAIPGIFVLFFLIANFYQASNREVKRLEAILRSFVYNNVNEVLSGMNTIKAYKDESRFADLGDLLLNKANEASFVVNANQKWLGIQLDLLAELIVLIVSLLCVNRVFSINAAAVGLLMTYTLQVANELLNLVRTFTLVENDMNSAERIIHYALKVEQEAPYKIDSSQPPPDWPQYGAVDFKNVNMKYRPGLPLVLKDFSLKIAPMEKIGICGRTGAGKSSIMTALYRISELDSGSIRIDDVDIATIGLKDLRSHLSIIPQDPVLFNGTIRSNLDPFGEQPDDVLWESLRRSGILTTEEVAKARAISKDSITAASGGKEGSEVESQEVELPKFHLYQPVEDEGENFSLGERQLISFARALVRNAKIIILDEATSSVDYGTDDKIQTTIAQEFKSCTILCIAHRLKTIINYDKILVMDKGSVREFDTPWNLFNSNGSVFREMCEKSNIVAEDFKRR</sequence>
<dbReference type="RefSeq" id="XP_051610399.1">
    <property type="nucleotide sequence ID" value="XM_051750233.1"/>
</dbReference>
<keyword evidence="14" id="KW-1185">Reference proteome</keyword>
<dbReference type="InterPro" id="IPR003439">
    <property type="entry name" value="ABC_transporter-like_ATP-bd"/>
</dbReference>
<evidence type="ECO:0000259" key="11">
    <source>
        <dbReference type="PROSITE" id="PS50893"/>
    </source>
</evidence>
<evidence type="ECO:0008006" key="15">
    <source>
        <dbReference type="Google" id="ProtNLM"/>
    </source>
</evidence>
<keyword evidence="3" id="KW-0813">Transport</keyword>
<dbReference type="InterPro" id="IPR017871">
    <property type="entry name" value="ABC_transporter-like_CS"/>
</dbReference>
<feature type="transmembrane region" description="Helical" evidence="10">
    <location>
        <begin position="377"/>
        <end position="399"/>
    </location>
</feature>
<comment type="subcellular location">
    <subcellularLocation>
        <location evidence="1">Membrane</location>
        <topology evidence="1">Multi-pass membrane protein</topology>
    </subcellularLocation>
</comment>
<feature type="domain" description="ABC transporter" evidence="11">
    <location>
        <begin position="1213"/>
        <end position="1477"/>
    </location>
</feature>
<feature type="transmembrane region" description="Helical" evidence="10">
    <location>
        <begin position="271"/>
        <end position="289"/>
    </location>
</feature>
<feature type="region of interest" description="Disordered" evidence="9">
    <location>
        <begin position="484"/>
        <end position="563"/>
    </location>
</feature>
<dbReference type="EMBL" id="JAIHNG010000048">
    <property type="protein sequence ID" value="KAI5964392.1"/>
    <property type="molecule type" value="Genomic_DNA"/>
</dbReference>
<feature type="domain" description="ABC transporter" evidence="11">
    <location>
        <begin position="539"/>
        <end position="772"/>
    </location>
</feature>
<feature type="transmembrane region" description="Helical" evidence="10">
    <location>
        <begin position="419"/>
        <end position="438"/>
    </location>
</feature>
<comment type="similarity">
    <text evidence="2">Belongs to the ABC transporter superfamily. ABCC family. Conjugate transporter (TC 3.A.1.208) subfamily.</text>
</comment>
<gene>
    <name evidence="13" type="ORF">KGF57_001065</name>
</gene>
<dbReference type="GO" id="GO:0005524">
    <property type="term" value="F:ATP binding"/>
    <property type="evidence" value="ECO:0007669"/>
    <property type="project" value="UniProtKB-KW"/>
</dbReference>
<evidence type="ECO:0000313" key="13">
    <source>
        <dbReference type="EMBL" id="KAI5964392.1"/>
    </source>
</evidence>
<dbReference type="SMART" id="SM00382">
    <property type="entry name" value="AAA"/>
    <property type="match status" value="2"/>
</dbReference>
<keyword evidence="8 10" id="KW-0472">Membrane</keyword>
<dbReference type="FunFam" id="3.40.50.300:FF:000565">
    <property type="entry name" value="ABC bile acid transporter"/>
    <property type="match status" value="1"/>
</dbReference>
<dbReference type="GO" id="GO:0005886">
    <property type="term" value="C:plasma membrane"/>
    <property type="evidence" value="ECO:0007669"/>
    <property type="project" value="TreeGrafter"/>
</dbReference>
<feature type="compositionally biased region" description="Acidic residues" evidence="9">
    <location>
        <begin position="484"/>
        <end position="505"/>
    </location>
</feature>
<dbReference type="FunFam" id="3.40.50.300:FF:001750">
    <property type="entry name" value="ATP-binding cassette transporter"/>
    <property type="match status" value="1"/>
</dbReference>
<dbReference type="Gene3D" id="3.40.50.300">
    <property type="entry name" value="P-loop containing nucleotide triphosphate hydrolases"/>
    <property type="match status" value="2"/>
</dbReference>
<proteinExistence type="inferred from homology"/>
<dbReference type="SUPFAM" id="SSF90123">
    <property type="entry name" value="ABC transporter transmembrane region"/>
    <property type="match status" value="2"/>
</dbReference>
<keyword evidence="4 10" id="KW-0812">Transmembrane</keyword>
<dbReference type="CDD" id="cd03250">
    <property type="entry name" value="ABCC_MRP_domain1"/>
    <property type="match status" value="1"/>
</dbReference>
<dbReference type="SUPFAM" id="SSF52540">
    <property type="entry name" value="P-loop containing nucleoside triphosphate hydrolases"/>
    <property type="match status" value="2"/>
</dbReference>
<reference evidence="13 14" key="1">
    <citation type="journal article" date="2022" name="DNA Res.">
        <title>Genome analysis of five recently described species of the CUG-Ser clade uncovers Candida theae as a new hybrid lineage with pathogenic potential in the Candida parapsilosis species complex.</title>
        <authorList>
            <person name="Mixao V."/>
            <person name="Del Olmo V."/>
            <person name="Hegedusova E."/>
            <person name="Saus E."/>
            <person name="Pryszcz L."/>
            <person name="Cillingova A."/>
            <person name="Nosek J."/>
            <person name="Gabaldon T."/>
        </authorList>
    </citation>
    <scope>NUCLEOTIDE SEQUENCE [LARGE SCALE GENOMIC DNA]</scope>
    <source>
        <strain evidence="13 14">CBS 12239</strain>
    </source>
</reference>
<evidence type="ECO:0000256" key="6">
    <source>
        <dbReference type="ARBA" id="ARBA00022840"/>
    </source>
</evidence>
<feature type="domain" description="ABC transmembrane type-1" evidence="12">
    <location>
        <begin position="899"/>
        <end position="1175"/>
    </location>
</feature>
<feature type="transmembrane region" description="Helical" evidence="10">
    <location>
        <begin position="150"/>
        <end position="171"/>
    </location>
</feature>
<evidence type="ECO:0000259" key="12">
    <source>
        <dbReference type="PROSITE" id="PS50929"/>
    </source>
</evidence>
<evidence type="ECO:0000256" key="3">
    <source>
        <dbReference type="ARBA" id="ARBA00022448"/>
    </source>
</evidence>
<dbReference type="GeneID" id="76149124"/>
<evidence type="ECO:0000256" key="2">
    <source>
        <dbReference type="ARBA" id="ARBA00009726"/>
    </source>
</evidence>
<feature type="transmembrane region" description="Helical" evidence="10">
    <location>
        <begin position="192"/>
        <end position="210"/>
    </location>
</feature>
<dbReference type="InterPro" id="IPR011527">
    <property type="entry name" value="ABC1_TM_dom"/>
</dbReference>
<dbReference type="CDD" id="cd03244">
    <property type="entry name" value="ABCC_MRP_domain2"/>
    <property type="match status" value="1"/>
</dbReference>
<dbReference type="InterPro" id="IPR003593">
    <property type="entry name" value="AAA+_ATPase"/>
</dbReference>
<feature type="compositionally biased region" description="Polar residues" evidence="9">
    <location>
        <begin position="529"/>
        <end position="556"/>
    </location>
</feature>
<keyword evidence="7 10" id="KW-1133">Transmembrane helix</keyword>
<evidence type="ECO:0000256" key="10">
    <source>
        <dbReference type="SAM" id="Phobius"/>
    </source>
</evidence>
<evidence type="ECO:0000313" key="14">
    <source>
        <dbReference type="Proteomes" id="UP001204833"/>
    </source>
</evidence>
<dbReference type="PANTHER" id="PTHR24223">
    <property type="entry name" value="ATP-BINDING CASSETTE SUB-FAMILY C"/>
    <property type="match status" value="1"/>
</dbReference>
<dbReference type="CDD" id="cd18597">
    <property type="entry name" value="ABC_6TM_YOR1_D1_like"/>
    <property type="match status" value="1"/>
</dbReference>
<dbReference type="PROSITE" id="PS00211">
    <property type="entry name" value="ABC_TRANSPORTER_1"/>
    <property type="match status" value="2"/>
</dbReference>
<feature type="domain" description="ABC transmembrane type-1" evidence="12">
    <location>
        <begin position="151"/>
        <end position="436"/>
    </location>
</feature>
<feature type="compositionally biased region" description="Basic residues" evidence="9">
    <location>
        <begin position="510"/>
        <end position="522"/>
    </location>
</feature>
<evidence type="ECO:0000256" key="7">
    <source>
        <dbReference type="ARBA" id="ARBA00022989"/>
    </source>
</evidence>
<dbReference type="Pfam" id="PF00005">
    <property type="entry name" value="ABC_tran"/>
    <property type="match status" value="2"/>
</dbReference>
<keyword evidence="6" id="KW-0067">ATP-binding</keyword>
<dbReference type="CDD" id="cd18606">
    <property type="entry name" value="ABC_6TM_YOR1_D2_like"/>
    <property type="match status" value="1"/>
</dbReference>
<evidence type="ECO:0000256" key="8">
    <source>
        <dbReference type="ARBA" id="ARBA00023136"/>
    </source>
</evidence>
<dbReference type="Pfam" id="PF00664">
    <property type="entry name" value="ABC_membrane"/>
    <property type="match status" value="2"/>
</dbReference>
<feature type="transmembrane region" description="Helical" evidence="10">
    <location>
        <begin position="934"/>
        <end position="957"/>
    </location>
</feature>
<dbReference type="InterPro" id="IPR050173">
    <property type="entry name" value="ABC_transporter_C-like"/>
</dbReference>
<feature type="transmembrane region" description="Helical" evidence="10">
    <location>
        <begin position="216"/>
        <end position="237"/>
    </location>
</feature>
<organism evidence="13 14">
    <name type="scientific">Candida theae</name>
    <dbReference type="NCBI Taxonomy" id="1198502"/>
    <lineage>
        <taxon>Eukaryota</taxon>
        <taxon>Fungi</taxon>
        <taxon>Dikarya</taxon>
        <taxon>Ascomycota</taxon>
        <taxon>Saccharomycotina</taxon>
        <taxon>Pichiomycetes</taxon>
        <taxon>Debaryomycetaceae</taxon>
        <taxon>Candida/Lodderomyces clade</taxon>
        <taxon>Candida</taxon>
    </lineage>
</organism>
<accession>A0AAD5BHV5</accession>
<dbReference type="Proteomes" id="UP001204833">
    <property type="component" value="Unassembled WGS sequence"/>
</dbReference>
<dbReference type="Gene3D" id="1.20.1560.10">
    <property type="entry name" value="ABC transporter type 1, transmembrane domain"/>
    <property type="match status" value="2"/>
</dbReference>
<dbReference type="InterPro" id="IPR027417">
    <property type="entry name" value="P-loop_NTPase"/>
</dbReference>
<evidence type="ECO:0000256" key="4">
    <source>
        <dbReference type="ARBA" id="ARBA00022692"/>
    </source>
</evidence>
<evidence type="ECO:0000256" key="9">
    <source>
        <dbReference type="SAM" id="MobiDB-lite"/>
    </source>
</evidence>
<comment type="caution">
    <text evidence="13">The sequence shown here is derived from an EMBL/GenBank/DDBJ whole genome shotgun (WGS) entry which is preliminary data.</text>
</comment>